<evidence type="ECO:0000256" key="2">
    <source>
        <dbReference type="SAM" id="SignalP"/>
    </source>
</evidence>
<reference evidence="4" key="1">
    <citation type="journal article" date="2019" name="Int. J. Syst. Evol. Microbiol.">
        <title>The Global Catalogue of Microorganisms (GCM) 10K type strain sequencing project: providing services to taxonomists for standard genome sequencing and annotation.</title>
        <authorList>
            <consortium name="The Broad Institute Genomics Platform"/>
            <consortium name="The Broad Institute Genome Sequencing Center for Infectious Disease"/>
            <person name="Wu L."/>
            <person name="Ma J."/>
        </authorList>
    </citation>
    <scope>NUCLEOTIDE SEQUENCE [LARGE SCALE GENOMIC DNA]</scope>
    <source>
        <strain evidence="4">KCTC 23299</strain>
    </source>
</reference>
<organism evidence="3 4">
    <name type="scientific">Terrimonas rubra</name>
    <dbReference type="NCBI Taxonomy" id="1035890"/>
    <lineage>
        <taxon>Bacteria</taxon>
        <taxon>Pseudomonadati</taxon>
        <taxon>Bacteroidota</taxon>
        <taxon>Chitinophagia</taxon>
        <taxon>Chitinophagales</taxon>
        <taxon>Chitinophagaceae</taxon>
        <taxon>Terrimonas</taxon>
    </lineage>
</organism>
<keyword evidence="1" id="KW-0175">Coiled coil</keyword>
<feature type="coiled-coil region" evidence="1">
    <location>
        <begin position="138"/>
        <end position="179"/>
    </location>
</feature>
<keyword evidence="4" id="KW-1185">Reference proteome</keyword>
<name>A0ABW6A4P0_9BACT</name>
<gene>
    <name evidence="3" type="ORF">ACFS6H_07080</name>
</gene>
<comment type="caution">
    <text evidence="3">The sequence shown here is derived from an EMBL/GenBank/DDBJ whole genome shotgun (WGS) entry which is preliminary data.</text>
</comment>
<dbReference type="RefSeq" id="WP_386096668.1">
    <property type="nucleotide sequence ID" value="NZ_JBHUOZ010000001.1"/>
</dbReference>
<proteinExistence type="predicted"/>
<feature type="chain" id="PRO_5047423743" evidence="2">
    <location>
        <begin position="23"/>
        <end position="209"/>
    </location>
</feature>
<keyword evidence="2" id="KW-0732">Signal</keyword>
<feature type="signal peptide" evidence="2">
    <location>
        <begin position="1"/>
        <end position="22"/>
    </location>
</feature>
<protein>
    <submittedName>
        <fullName evidence="3">Uncharacterized protein</fullName>
    </submittedName>
</protein>
<evidence type="ECO:0000313" key="3">
    <source>
        <dbReference type="EMBL" id="MFD2919460.1"/>
    </source>
</evidence>
<accession>A0ABW6A4P0</accession>
<evidence type="ECO:0000313" key="4">
    <source>
        <dbReference type="Proteomes" id="UP001597511"/>
    </source>
</evidence>
<sequence length="209" mass="23267">MKKNVLFIFLFLVMGMVVKAQAYESSIKYNKADQPALAIEYNYPPDLVEKALISKLESLGVKGKSSKGFRVYSGATIPEINSSAMDYIFSVDKKSRKDKNTSVIHMIVAGSNVVGDNNGSIKENAKVFLANLRPNIEAGDLEVQIKTQEEVLSKAEKKLKSLQSDQSDLEKKIKKAQEDLSKNGNDQVQQNGEIERQKQVLEALKARKN</sequence>
<evidence type="ECO:0000256" key="1">
    <source>
        <dbReference type="SAM" id="Coils"/>
    </source>
</evidence>
<dbReference type="Proteomes" id="UP001597511">
    <property type="component" value="Unassembled WGS sequence"/>
</dbReference>
<dbReference type="EMBL" id="JBHUOZ010000001">
    <property type="protein sequence ID" value="MFD2919460.1"/>
    <property type="molecule type" value="Genomic_DNA"/>
</dbReference>